<feature type="binding site" evidence="6">
    <location>
        <position position="206"/>
    </location>
    <ligand>
        <name>S-adenosyl-L-methionine</name>
        <dbReference type="ChEBI" id="CHEBI:59789"/>
    </ligand>
</feature>
<dbReference type="GO" id="GO:0005840">
    <property type="term" value="C:ribosome"/>
    <property type="evidence" value="ECO:0007669"/>
    <property type="project" value="UniProtKB-KW"/>
</dbReference>
<evidence type="ECO:0000256" key="1">
    <source>
        <dbReference type="ARBA" id="ARBA00009741"/>
    </source>
</evidence>
<accession>A0A2S7SXF7</accession>
<dbReference type="SUPFAM" id="SSF53335">
    <property type="entry name" value="S-adenosyl-L-methionine-dependent methyltransferases"/>
    <property type="match status" value="1"/>
</dbReference>
<keyword evidence="8" id="KW-1185">Reference proteome</keyword>
<dbReference type="GO" id="GO:0032259">
    <property type="term" value="P:methylation"/>
    <property type="evidence" value="ECO:0007669"/>
    <property type="project" value="UniProtKB-KW"/>
</dbReference>
<dbReference type="PANTHER" id="PTHR43648:SF1">
    <property type="entry name" value="ELECTRON TRANSFER FLAVOPROTEIN BETA SUBUNIT LYSINE METHYLTRANSFERASE"/>
    <property type="match status" value="1"/>
</dbReference>
<dbReference type="HAMAP" id="MF_00735">
    <property type="entry name" value="Methyltr_PrmA"/>
    <property type="match status" value="1"/>
</dbReference>
<feature type="binding site" evidence="6">
    <location>
        <position position="164"/>
    </location>
    <ligand>
        <name>S-adenosyl-L-methionine</name>
        <dbReference type="ChEBI" id="CHEBI:59789"/>
    </ligand>
</feature>
<evidence type="ECO:0000256" key="4">
    <source>
        <dbReference type="ARBA" id="ARBA00022679"/>
    </source>
</evidence>
<dbReference type="Pfam" id="PF06325">
    <property type="entry name" value="PrmA"/>
    <property type="match status" value="1"/>
</dbReference>
<keyword evidence="7" id="KW-0687">Ribonucleoprotein</keyword>
<keyword evidence="5 6" id="KW-0949">S-adenosyl-L-methionine</keyword>
<gene>
    <name evidence="6" type="primary">prmA</name>
    <name evidence="7" type="ORF">CJD36_006240</name>
</gene>
<dbReference type="PANTHER" id="PTHR43648">
    <property type="entry name" value="ELECTRON TRANSFER FLAVOPROTEIN BETA SUBUNIT LYSINE METHYLTRANSFERASE"/>
    <property type="match status" value="1"/>
</dbReference>
<dbReference type="InterPro" id="IPR004498">
    <property type="entry name" value="Ribosomal_PrmA_MeTrfase"/>
</dbReference>
<comment type="subcellular location">
    <subcellularLocation>
        <location evidence="6">Cytoplasm</location>
    </subcellularLocation>
</comment>
<comment type="caution">
    <text evidence="7">The sequence shown here is derived from an EMBL/GenBank/DDBJ whole genome shotgun (WGS) entry which is preliminary data.</text>
</comment>
<protein>
    <recommendedName>
        <fullName evidence="6">Ribosomal protein L11 methyltransferase</fullName>
        <shortName evidence="6">L11 Mtase</shortName>
        <ecNumber evidence="6">2.1.1.-</ecNumber>
    </recommendedName>
</protein>
<dbReference type="InterPro" id="IPR029063">
    <property type="entry name" value="SAM-dependent_MTases_sf"/>
</dbReference>
<sequence length="270" mass="30261">MNYVEVTINNIDEDQQEILVAQLSDAGYEGFVQSADSLQAYIDEPTYDATELKEITGDSFFETKIIPKQNWNEVWESNFEPVIVEDFCTIRADFHDIEVTTPYEIIITPKMSFGTGHHATTQLVMMAMKHMDIAGKTVFDFGTGTGVLAIMAEKLGAASVFGIDNDEWSVENALENLGRNNSTRITVEQNNTDLLPQAQYDIILANINRHILLQYMPQLATCTVKDGIVLMSGLLTSDKDIITATAGAQGLELFDYQELNNWIVLSFRRK</sequence>
<comment type="catalytic activity">
    <reaction evidence="6">
        <text>L-lysyl-[protein] + 3 S-adenosyl-L-methionine = N(6),N(6),N(6)-trimethyl-L-lysyl-[protein] + 3 S-adenosyl-L-homocysteine + 3 H(+)</text>
        <dbReference type="Rhea" id="RHEA:54192"/>
        <dbReference type="Rhea" id="RHEA-COMP:9752"/>
        <dbReference type="Rhea" id="RHEA-COMP:13826"/>
        <dbReference type="ChEBI" id="CHEBI:15378"/>
        <dbReference type="ChEBI" id="CHEBI:29969"/>
        <dbReference type="ChEBI" id="CHEBI:57856"/>
        <dbReference type="ChEBI" id="CHEBI:59789"/>
        <dbReference type="ChEBI" id="CHEBI:61961"/>
    </reaction>
</comment>
<dbReference type="Gene3D" id="3.40.50.150">
    <property type="entry name" value="Vaccinia Virus protein VP39"/>
    <property type="match status" value="1"/>
</dbReference>
<comment type="function">
    <text evidence="6">Methylates ribosomal protein L11.</text>
</comment>
<feature type="binding site" evidence="6">
    <location>
        <position position="142"/>
    </location>
    <ligand>
        <name>S-adenosyl-L-methionine</name>
        <dbReference type="ChEBI" id="CHEBI:59789"/>
    </ligand>
</feature>
<dbReference type="InterPro" id="IPR050078">
    <property type="entry name" value="Ribosomal_L11_MeTrfase_PrmA"/>
</dbReference>
<evidence type="ECO:0000256" key="5">
    <source>
        <dbReference type="ARBA" id="ARBA00022691"/>
    </source>
</evidence>
<evidence type="ECO:0000256" key="6">
    <source>
        <dbReference type="HAMAP-Rule" id="MF_00735"/>
    </source>
</evidence>
<evidence type="ECO:0000313" key="7">
    <source>
        <dbReference type="EMBL" id="PQJ11398.1"/>
    </source>
</evidence>
<dbReference type="GO" id="GO:0016279">
    <property type="term" value="F:protein-lysine N-methyltransferase activity"/>
    <property type="evidence" value="ECO:0007669"/>
    <property type="project" value="RHEA"/>
</dbReference>
<keyword evidence="4 6" id="KW-0808">Transferase</keyword>
<dbReference type="AlphaFoldDB" id="A0A2S7SXF7"/>
<dbReference type="RefSeq" id="WP_105038277.1">
    <property type="nucleotide sequence ID" value="NZ_PPSL01000002.1"/>
</dbReference>
<comment type="similarity">
    <text evidence="1 6">Belongs to the methyltransferase superfamily. PrmA family.</text>
</comment>
<proteinExistence type="inferred from homology"/>
<keyword evidence="2 6" id="KW-0963">Cytoplasm</keyword>
<keyword evidence="3 6" id="KW-0489">Methyltransferase</keyword>
<evidence type="ECO:0000313" key="8">
    <source>
        <dbReference type="Proteomes" id="UP000239872"/>
    </source>
</evidence>
<dbReference type="OrthoDB" id="9785995at2"/>
<organism evidence="7 8">
    <name type="scientific">Flavipsychrobacter stenotrophus</name>
    <dbReference type="NCBI Taxonomy" id="2077091"/>
    <lineage>
        <taxon>Bacteria</taxon>
        <taxon>Pseudomonadati</taxon>
        <taxon>Bacteroidota</taxon>
        <taxon>Chitinophagia</taxon>
        <taxon>Chitinophagales</taxon>
        <taxon>Chitinophagaceae</taxon>
        <taxon>Flavipsychrobacter</taxon>
    </lineage>
</organism>
<dbReference type="Proteomes" id="UP000239872">
    <property type="component" value="Unassembled WGS sequence"/>
</dbReference>
<dbReference type="EC" id="2.1.1.-" evidence="6"/>
<dbReference type="GO" id="GO:0005737">
    <property type="term" value="C:cytoplasm"/>
    <property type="evidence" value="ECO:0007669"/>
    <property type="project" value="UniProtKB-SubCell"/>
</dbReference>
<dbReference type="NCBIfam" id="NF001785">
    <property type="entry name" value="PRK00517.2-2"/>
    <property type="match status" value="1"/>
</dbReference>
<dbReference type="CDD" id="cd02440">
    <property type="entry name" value="AdoMet_MTases"/>
    <property type="match status" value="1"/>
</dbReference>
<reference evidence="7 8" key="1">
    <citation type="submission" date="2018-01" db="EMBL/GenBank/DDBJ databases">
        <title>A novel member of the phylum Bacteroidetes isolated from glacier ice.</title>
        <authorList>
            <person name="Liu Q."/>
            <person name="Xin Y.-H."/>
        </authorList>
    </citation>
    <scope>NUCLEOTIDE SEQUENCE [LARGE SCALE GENOMIC DNA]</scope>
    <source>
        <strain evidence="7 8">RB1R16</strain>
    </source>
</reference>
<dbReference type="EMBL" id="PPSL01000002">
    <property type="protein sequence ID" value="PQJ11398.1"/>
    <property type="molecule type" value="Genomic_DNA"/>
</dbReference>
<dbReference type="PIRSF" id="PIRSF000401">
    <property type="entry name" value="RPL11_MTase"/>
    <property type="match status" value="1"/>
</dbReference>
<evidence type="ECO:0000256" key="2">
    <source>
        <dbReference type="ARBA" id="ARBA00022490"/>
    </source>
</evidence>
<evidence type="ECO:0000256" key="3">
    <source>
        <dbReference type="ARBA" id="ARBA00022603"/>
    </source>
</evidence>
<feature type="binding site" evidence="6">
    <location>
        <position position="121"/>
    </location>
    <ligand>
        <name>S-adenosyl-L-methionine</name>
        <dbReference type="ChEBI" id="CHEBI:59789"/>
    </ligand>
</feature>
<keyword evidence="7" id="KW-0689">Ribosomal protein</keyword>
<name>A0A2S7SXF7_9BACT</name>